<evidence type="ECO:0000256" key="5">
    <source>
        <dbReference type="ARBA" id="ARBA00022975"/>
    </source>
</evidence>
<dbReference type="AlphaFoldDB" id="A0A2G4RDU3"/>
<feature type="domain" description="Dihydroorotate dehydrogenase catalytic" evidence="7">
    <location>
        <begin position="97"/>
        <end position="291"/>
    </location>
</feature>
<name>A0A2G4RDU3_9PROT</name>
<dbReference type="GO" id="GO:0004152">
    <property type="term" value="F:dihydroorotate dehydrogenase activity"/>
    <property type="evidence" value="ECO:0007669"/>
    <property type="project" value="InterPro"/>
</dbReference>
<dbReference type="UniPathway" id="UPA00070"/>
<evidence type="ECO:0000256" key="1">
    <source>
        <dbReference type="ARBA" id="ARBA00001917"/>
    </source>
</evidence>
<dbReference type="OrthoDB" id="9794954at2"/>
<dbReference type="GO" id="GO:0044205">
    <property type="term" value="P:'de novo' UMP biosynthetic process"/>
    <property type="evidence" value="ECO:0007669"/>
    <property type="project" value="UniProtKB-UniPathway"/>
</dbReference>
<evidence type="ECO:0000313" key="8">
    <source>
        <dbReference type="EMBL" id="PHY94761.1"/>
    </source>
</evidence>
<dbReference type="NCBIfam" id="NF005741">
    <property type="entry name" value="PRK07565.1"/>
    <property type="match status" value="1"/>
</dbReference>
<comment type="cofactor">
    <cofactor evidence="1">
        <name>FMN</name>
        <dbReference type="ChEBI" id="CHEBI:58210"/>
    </cofactor>
</comment>
<dbReference type="InterPro" id="IPR005720">
    <property type="entry name" value="Dihydroorotate_DH_cat"/>
</dbReference>
<organism evidence="8 9">
    <name type="scientific">Acetobacter pomorum</name>
    <dbReference type="NCBI Taxonomy" id="65959"/>
    <lineage>
        <taxon>Bacteria</taxon>
        <taxon>Pseudomonadati</taxon>
        <taxon>Pseudomonadota</taxon>
        <taxon>Alphaproteobacteria</taxon>
        <taxon>Acetobacterales</taxon>
        <taxon>Acetobacteraceae</taxon>
        <taxon>Acetobacter</taxon>
    </lineage>
</organism>
<dbReference type="Proteomes" id="UP000228751">
    <property type="component" value="Unassembled WGS sequence"/>
</dbReference>
<keyword evidence="3" id="KW-0285">Flavoprotein</keyword>
<dbReference type="PANTHER" id="PTHR48109">
    <property type="entry name" value="DIHYDROOROTATE DEHYDROGENASE (QUINONE), MITOCHONDRIAL-RELATED"/>
    <property type="match status" value="1"/>
</dbReference>
<evidence type="ECO:0000256" key="4">
    <source>
        <dbReference type="ARBA" id="ARBA00022643"/>
    </source>
</evidence>
<keyword evidence="4" id="KW-0288">FMN</keyword>
<proteinExistence type="predicted"/>
<dbReference type="InterPro" id="IPR050074">
    <property type="entry name" value="DHO_dehydrogenase"/>
</dbReference>
<keyword evidence="5" id="KW-0665">Pyrimidine biosynthesis</keyword>
<evidence type="ECO:0000256" key="3">
    <source>
        <dbReference type="ARBA" id="ARBA00022630"/>
    </source>
</evidence>
<comment type="pathway">
    <text evidence="2">Pyrimidine metabolism; UMP biosynthesis via de novo pathway.</text>
</comment>
<dbReference type="SUPFAM" id="SSF51395">
    <property type="entry name" value="FMN-linked oxidoreductases"/>
    <property type="match status" value="1"/>
</dbReference>
<evidence type="ECO:0000259" key="7">
    <source>
        <dbReference type="Pfam" id="PF01180"/>
    </source>
</evidence>
<protein>
    <submittedName>
        <fullName evidence="8">Diguanylate cyclase</fullName>
    </submittedName>
</protein>
<sequence length="336" mass="36091">MTMDIRTNYLGLNLAHPVVASASPLTADLESILRVADAGASAIVMASVFEEDIRAEELAEAALWETGENSQPEASGYFPTMHHTAPLDGRLAVLRNAAERAGVPIIASLNGSTPAGWLRFAKDMEQAGAAAIELNFWHVPTNPDETGAQVEERCIQVLRDVRAQVKVPVSVKLSPFLSAPGNMVKRLAESGADGIVLFNSFYEPGLRSITESAETGFVPSAAYELRLPLMWAALLSEHCQANLAISGGVHSGLDVAKCLLAGADVAMVASVLLQKGPQYISTLVEELQRWMSEQKLGSVAAFKGRMAAKGTAIQAEDFLRKQYRHILSARLPDISR</sequence>
<dbReference type="Pfam" id="PF01180">
    <property type="entry name" value="DHO_dh"/>
    <property type="match status" value="1"/>
</dbReference>
<keyword evidence="9" id="KW-1185">Reference proteome</keyword>
<dbReference type="InterPro" id="IPR013785">
    <property type="entry name" value="Aldolase_TIM"/>
</dbReference>
<evidence type="ECO:0000256" key="2">
    <source>
        <dbReference type="ARBA" id="ARBA00004725"/>
    </source>
</evidence>
<dbReference type="PIRSF" id="PIRSF000164">
    <property type="entry name" value="DHO_oxidase"/>
    <property type="match status" value="1"/>
</dbReference>
<dbReference type="PANTHER" id="PTHR48109:SF3">
    <property type="entry name" value="SLL0744 PROTEIN"/>
    <property type="match status" value="1"/>
</dbReference>
<dbReference type="InterPro" id="IPR012135">
    <property type="entry name" value="Dihydroorotate_DH_1_2"/>
</dbReference>
<reference evidence="8 9" key="1">
    <citation type="submission" date="2017-10" db="EMBL/GenBank/DDBJ databases">
        <title>Genomic analysis of the genus Acetobacter.</title>
        <authorList>
            <person name="Kim K.H."/>
            <person name="Chun B.H."/>
            <person name="Son A.R."/>
            <person name="Jeon C.O."/>
        </authorList>
    </citation>
    <scope>NUCLEOTIDE SEQUENCE [LARGE SCALE GENOMIC DNA]</scope>
    <source>
        <strain evidence="8 9">LHT 2458</strain>
    </source>
</reference>
<gene>
    <name evidence="8" type="ORF">CSR02_04530</name>
</gene>
<dbReference type="GO" id="GO:0005737">
    <property type="term" value="C:cytoplasm"/>
    <property type="evidence" value="ECO:0007669"/>
    <property type="project" value="InterPro"/>
</dbReference>
<evidence type="ECO:0000313" key="9">
    <source>
        <dbReference type="Proteomes" id="UP000228751"/>
    </source>
</evidence>
<accession>A0A2G4RDU3</accession>
<dbReference type="RefSeq" id="WP_099540725.1">
    <property type="nucleotide sequence ID" value="NZ_PEBQ01000067.1"/>
</dbReference>
<evidence type="ECO:0000256" key="6">
    <source>
        <dbReference type="ARBA" id="ARBA00023002"/>
    </source>
</evidence>
<dbReference type="Gene3D" id="3.20.20.70">
    <property type="entry name" value="Aldolase class I"/>
    <property type="match status" value="1"/>
</dbReference>
<dbReference type="GO" id="GO:0006207">
    <property type="term" value="P:'de novo' pyrimidine nucleobase biosynthetic process"/>
    <property type="evidence" value="ECO:0007669"/>
    <property type="project" value="TreeGrafter"/>
</dbReference>
<comment type="caution">
    <text evidence="8">The sequence shown here is derived from an EMBL/GenBank/DDBJ whole genome shotgun (WGS) entry which is preliminary data.</text>
</comment>
<keyword evidence="6" id="KW-0560">Oxidoreductase</keyword>
<dbReference type="EMBL" id="PEBQ01000067">
    <property type="protein sequence ID" value="PHY94761.1"/>
    <property type="molecule type" value="Genomic_DNA"/>
</dbReference>